<evidence type="ECO:0000313" key="8">
    <source>
        <dbReference type="Proteomes" id="UP000006258"/>
    </source>
</evidence>
<dbReference type="STRING" id="525373.HMPREF0766_12146"/>
<keyword evidence="2 5" id="KW-0808">Transferase</keyword>
<keyword evidence="4 5" id="KW-0694">RNA-binding</keyword>
<dbReference type="HOGENOM" id="CLU_713402_0_0_10"/>
<dbReference type="InterPro" id="IPR023267">
    <property type="entry name" value="RCMT"/>
</dbReference>
<dbReference type="InterPro" id="IPR049560">
    <property type="entry name" value="MeTrfase_RsmB-F_NOP2_cat"/>
</dbReference>
<dbReference type="EMBL" id="ACHA02000010">
    <property type="protein sequence ID" value="EFK58154.1"/>
    <property type="molecule type" value="Genomic_DNA"/>
</dbReference>
<accession>D7VME9</accession>
<name>D7VME9_SPHSI</name>
<feature type="domain" description="SAM-dependent MTase RsmB/NOP-type" evidence="6">
    <location>
        <begin position="125"/>
        <end position="392"/>
    </location>
</feature>
<reference evidence="7" key="1">
    <citation type="submission" date="2010-07" db="EMBL/GenBank/DDBJ databases">
        <authorList>
            <person name="Muzny D."/>
            <person name="Qin X."/>
            <person name="Buhay C."/>
            <person name="Dugan-Rocha S."/>
            <person name="Ding Y."/>
            <person name="Chen G."/>
            <person name="Hawes A."/>
            <person name="Holder M."/>
            <person name="Jhangiani S."/>
            <person name="Johnson A."/>
            <person name="Khan Z."/>
            <person name="Li Z."/>
            <person name="Liu W."/>
            <person name="Liu X."/>
            <person name="Perez L."/>
            <person name="Shen H."/>
            <person name="Wang Q."/>
            <person name="Watt J."/>
            <person name="Xi L."/>
            <person name="Xin Y."/>
            <person name="Zhou J."/>
            <person name="Deng J."/>
            <person name="Jiang H."/>
            <person name="Liu Y."/>
            <person name="Qu J."/>
            <person name="Song X.-Z."/>
            <person name="Zhang L."/>
            <person name="Villasana D."/>
            <person name="Johnson A."/>
            <person name="Liu J."/>
            <person name="Liyanage D."/>
            <person name="Lorensuhewa L."/>
            <person name="Robinson T."/>
            <person name="Song A."/>
            <person name="Song B.-B."/>
            <person name="Dinh H."/>
            <person name="Thornton R."/>
            <person name="Coyle M."/>
            <person name="Francisco L."/>
            <person name="Jackson L."/>
            <person name="Javaid M."/>
            <person name="Korchina V."/>
            <person name="Kovar C."/>
            <person name="Mata R."/>
            <person name="Mathew T."/>
            <person name="Ngo R."/>
            <person name="Nguyen L."/>
            <person name="Nguyen N."/>
            <person name="Okwuonu G."/>
            <person name="Ongeri F."/>
            <person name="Pham C."/>
            <person name="Simmons D."/>
            <person name="Wilczek-Boney K."/>
            <person name="Hale W."/>
            <person name="Jakkamsetti A."/>
            <person name="Pham P."/>
            <person name="Ruth R."/>
            <person name="San Lucas F."/>
            <person name="Warren J."/>
            <person name="Zhang J."/>
            <person name="Zhao Z."/>
            <person name="Zhou C."/>
            <person name="Zhu D."/>
            <person name="Lee S."/>
            <person name="Bess C."/>
            <person name="Blankenburg K."/>
            <person name="Forbes L."/>
            <person name="Fu Q."/>
            <person name="Gubbala S."/>
            <person name="Hirani K."/>
            <person name="Jayaseelan J.C."/>
            <person name="Lara F."/>
            <person name="Munidasa M."/>
            <person name="Palculict T."/>
            <person name="Patil S."/>
            <person name="Pu L.-L."/>
            <person name="Saada N."/>
            <person name="Tang L."/>
            <person name="Weissenberger G."/>
            <person name="Zhu Y."/>
            <person name="Hemphill L."/>
            <person name="Shang Y."/>
            <person name="Youmans B."/>
            <person name="Ayvaz T."/>
            <person name="Ross M."/>
            <person name="Santibanez J."/>
            <person name="Aqrawi P."/>
            <person name="Gross S."/>
            <person name="Joshi V."/>
            <person name="Fowler G."/>
            <person name="Nazareth L."/>
            <person name="Reid J."/>
            <person name="Worley K."/>
            <person name="Petrosino J."/>
            <person name="Highlander S."/>
            <person name="Gibbs R."/>
        </authorList>
    </citation>
    <scope>NUCLEOTIDE SEQUENCE [LARGE SCALE GENOMIC DNA]</scope>
    <source>
        <strain evidence="7">ATCC 33861</strain>
    </source>
</reference>
<evidence type="ECO:0000313" key="7">
    <source>
        <dbReference type="EMBL" id="EFK58154.1"/>
    </source>
</evidence>
<feature type="binding site" evidence="5">
    <location>
        <position position="246"/>
    </location>
    <ligand>
        <name>S-adenosyl-L-methionine</name>
        <dbReference type="ChEBI" id="CHEBI:59789"/>
    </ligand>
</feature>
<dbReference type="Proteomes" id="UP000006258">
    <property type="component" value="Unassembled WGS sequence"/>
</dbReference>
<dbReference type="PANTHER" id="PTHR22807:SF53">
    <property type="entry name" value="RIBOSOMAL RNA SMALL SUBUNIT METHYLTRANSFERASE B-RELATED"/>
    <property type="match status" value="1"/>
</dbReference>
<keyword evidence="8" id="KW-1185">Reference proteome</keyword>
<evidence type="ECO:0000256" key="4">
    <source>
        <dbReference type="ARBA" id="ARBA00022884"/>
    </source>
</evidence>
<evidence type="ECO:0000256" key="1">
    <source>
        <dbReference type="ARBA" id="ARBA00022603"/>
    </source>
</evidence>
<dbReference type="Gene3D" id="3.40.50.150">
    <property type="entry name" value="Vaccinia Virus protein VP39"/>
    <property type="match status" value="1"/>
</dbReference>
<keyword evidence="1 5" id="KW-0489">Methyltransferase</keyword>
<dbReference type="PRINTS" id="PR02008">
    <property type="entry name" value="RCMTFAMILY"/>
</dbReference>
<proteinExistence type="inferred from homology"/>
<comment type="similarity">
    <text evidence="5">Belongs to the class I-like SAM-binding methyltransferase superfamily. RsmB/NOP family.</text>
</comment>
<sequence length="392" mass="44704">MLMEVNERRIGQQIRNFERALSSYPNKEPFSRFLTQFFKDNKQMGSSDRRMTSRLCYNFFRLGTAAAQLPVTNRVVLAEFLCETESTVVSYYQPEWTPRLGDPVSDKIDFLVSLDLINKSDLFPFQQHLSAPIDTELFLQSQLIQPDLFIRLKRGSEAKVKHILTEAGVAFENVRSQTLALRNGTNLQQLKGLSGLYEVQDLSSQKTIDLIEAKDGESWWDACAASGGKALLFLDKYPSVKLLVSDIRMSILRNLDERFDLAGIKNYRKKVIDLTRDPLTILDKELFDGIILDAPCSGSGTWGRTPEMISQFRESAIASFSVLQRQIAKNVLRHLKPGKTLLYITCSVFKEENEDVVNFICEHLGCELEEMVTLKGYEQQADTMFAARLRKK</sequence>
<dbReference type="CDD" id="cd02440">
    <property type="entry name" value="AdoMet_MTases"/>
    <property type="match status" value="1"/>
</dbReference>
<dbReference type="Pfam" id="PF01189">
    <property type="entry name" value="Methyltr_RsmB-F"/>
    <property type="match status" value="1"/>
</dbReference>
<organism evidence="7 8">
    <name type="scientific">Sphingobacterium spiritivorum ATCC 33861</name>
    <dbReference type="NCBI Taxonomy" id="525373"/>
    <lineage>
        <taxon>Bacteria</taxon>
        <taxon>Pseudomonadati</taxon>
        <taxon>Bacteroidota</taxon>
        <taxon>Sphingobacteriia</taxon>
        <taxon>Sphingobacteriales</taxon>
        <taxon>Sphingobacteriaceae</taxon>
        <taxon>Sphingobacterium</taxon>
    </lineage>
</organism>
<dbReference type="PROSITE" id="PS51686">
    <property type="entry name" value="SAM_MT_RSMB_NOP"/>
    <property type="match status" value="1"/>
</dbReference>
<evidence type="ECO:0000256" key="2">
    <source>
        <dbReference type="ARBA" id="ARBA00022679"/>
    </source>
</evidence>
<dbReference type="InterPro" id="IPR029063">
    <property type="entry name" value="SAM-dependent_MTases_sf"/>
</dbReference>
<dbReference type="AlphaFoldDB" id="D7VME9"/>
<dbReference type="GO" id="GO:0003723">
    <property type="term" value="F:RNA binding"/>
    <property type="evidence" value="ECO:0007669"/>
    <property type="project" value="UniProtKB-UniRule"/>
</dbReference>
<dbReference type="PANTHER" id="PTHR22807">
    <property type="entry name" value="NOP2 YEAST -RELATED NOL1/NOP2/FMU SUN DOMAIN-CONTAINING"/>
    <property type="match status" value="1"/>
</dbReference>
<dbReference type="eggNOG" id="COG0144">
    <property type="taxonomic scope" value="Bacteria"/>
</dbReference>
<feature type="binding site" evidence="5">
    <location>
        <position position="293"/>
    </location>
    <ligand>
        <name>S-adenosyl-L-methionine</name>
        <dbReference type="ChEBI" id="CHEBI:59789"/>
    </ligand>
</feature>
<gene>
    <name evidence="7" type="primary">rrm</name>
    <name evidence="7" type="ORF">HMPREF0766_12146</name>
</gene>
<evidence type="ECO:0000256" key="5">
    <source>
        <dbReference type="PROSITE-ProRule" id="PRU01023"/>
    </source>
</evidence>
<comment type="caution">
    <text evidence="5">Lacks conserved residue(s) required for the propagation of feature annotation.</text>
</comment>
<evidence type="ECO:0000256" key="3">
    <source>
        <dbReference type="ARBA" id="ARBA00022691"/>
    </source>
</evidence>
<comment type="caution">
    <text evidence="7">The sequence shown here is derived from an EMBL/GenBank/DDBJ whole genome shotgun (WGS) entry which is preliminary data.</text>
</comment>
<evidence type="ECO:0000259" key="6">
    <source>
        <dbReference type="PROSITE" id="PS51686"/>
    </source>
</evidence>
<dbReference type="SUPFAM" id="SSF53335">
    <property type="entry name" value="S-adenosyl-L-methionine-dependent methyltransferases"/>
    <property type="match status" value="1"/>
</dbReference>
<dbReference type="GO" id="GO:0001510">
    <property type="term" value="P:RNA methylation"/>
    <property type="evidence" value="ECO:0007669"/>
    <property type="project" value="InterPro"/>
</dbReference>
<keyword evidence="3 5" id="KW-0949">S-adenosyl-L-methionine</keyword>
<feature type="binding site" evidence="5">
    <location>
        <position position="273"/>
    </location>
    <ligand>
        <name>S-adenosyl-L-methionine</name>
        <dbReference type="ChEBI" id="CHEBI:59789"/>
    </ligand>
</feature>
<protein>
    <submittedName>
        <fullName evidence="7">NOL1/NOP2/sun family protein</fullName>
    </submittedName>
</protein>
<dbReference type="GO" id="GO:0008173">
    <property type="term" value="F:RNA methyltransferase activity"/>
    <property type="evidence" value="ECO:0007669"/>
    <property type="project" value="InterPro"/>
</dbReference>
<dbReference type="InterPro" id="IPR001678">
    <property type="entry name" value="MeTrfase_RsmB-F_NOP2_dom"/>
</dbReference>
<feature type="active site" description="Nucleophile" evidence="5">
    <location>
        <position position="346"/>
    </location>
</feature>